<feature type="compositionally biased region" description="Basic and acidic residues" evidence="1">
    <location>
        <begin position="359"/>
        <end position="372"/>
    </location>
</feature>
<organism evidence="3 4">
    <name type="scientific">Allosphingosinicella deserti</name>
    <dbReference type="NCBI Taxonomy" id="2116704"/>
    <lineage>
        <taxon>Bacteria</taxon>
        <taxon>Pseudomonadati</taxon>
        <taxon>Pseudomonadota</taxon>
        <taxon>Alphaproteobacteria</taxon>
        <taxon>Sphingomonadales</taxon>
        <taxon>Sphingomonadaceae</taxon>
        <taxon>Allosphingosinicella</taxon>
    </lineage>
</organism>
<protein>
    <submittedName>
        <fullName evidence="3">Uncharacterized protein</fullName>
    </submittedName>
</protein>
<dbReference type="AlphaFoldDB" id="A0A2P7QSM4"/>
<comment type="caution">
    <text evidence="3">The sequence shown here is derived from an EMBL/GenBank/DDBJ whole genome shotgun (WGS) entry which is preliminary data.</text>
</comment>
<keyword evidence="4" id="KW-1185">Reference proteome</keyword>
<feature type="region of interest" description="Disordered" evidence="1">
    <location>
        <begin position="359"/>
        <end position="448"/>
    </location>
</feature>
<keyword evidence="2" id="KW-0812">Transmembrane</keyword>
<reference evidence="3 4" key="1">
    <citation type="submission" date="2018-03" db="EMBL/GenBank/DDBJ databases">
        <title>The draft genome of Sphingosinicella sp. GL-C-18.</title>
        <authorList>
            <person name="Liu L."/>
            <person name="Li L."/>
            <person name="Liang L."/>
            <person name="Zhang X."/>
            <person name="Wang T."/>
        </authorList>
    </citation>
    <scope>NUCLEOTIDE SEQUENCE [LARGE SCALE GENOMIC DNA]</scope>
    <source>
        <strain evidence="3 4">GL-C-18</strain>
    </source>
</reference>
<name>A0A2P7QSM4_9SPHN</name>
<gene>
    <name evidence="3" type="ORF">C7I55_11920</name>
</gene>
<feature type="transmembrane region" description="Helical" evidence="2">
    <location>
        <begin position="6"/>
        <end position="27"/>
    </location>
</feature>
<feature type="compositionally biased region" description="Basic and acidic residues" evidence="1">
    <location>
        <begin position="439"/>
        <end position="448"/>
    </location>
</feature>
<evidence type="ECO:0000256" key="2">
    <source>
        <dbReference type="SAM" id="Phobius"/>
    </source>
</evidence>
<evidence type="ECO:0000313" key="4">
    <source>
        <dbReference type="Proteomes" id="UP000241167"/>
    </source>
</evidence>
<evidence type="ECO:0000313" key="3">
    <source>
        <dbReference type="EMBL" id="PSJ40961.1"/>
    </source>
</evidence>
<dbReference type="RefSeq" id="WP_106513117.1">
    <property type="nucleotide sequence ID" value="NZ_PXYI01000003.1"/>
</dbReference>
<sequence length="448" mass="48763">MFGSELLEVAIGLIFLFFILSVLLSAAREAIEGFLQTRAIHLERGIRELLKDEGGEGLVRELYEHPLISSLYRGTYDPEKLTRRYSQHKDTWKRMPFRNNLPAYVPARNFALAIMDLAGRGSPTGDDADASLSLAAIREGASTRIADPRVRRAVLIALDNARGDLDQARLNLQAWFDSGMDRVSGWYRKETQWILLALGLFTAMTLNIDTLHVAKSLYRDDALRAVIVTDAEAVVEQARVQAAAGGDQTAMLTMLGCPPEAATGAAASLPDGAARGVASASCAERRVRNLGLPIGWENRHLSWPWQFGWDVGAWLASPDAPWRPLPGWLLTALAVSMGAPFWFDLLNKFMVIRSTVKPHEKSPEESSEDRQFPKPAPAVGQPGSTLALAPAVTPAPEPQPPSQPDPALDAEGPTPEGGGVGARTPNRREADEEGVGWTDKIDPLEGEP</sequence>
<dbReference type="EMBL" id="PXYI01000003">
    <property type="protein sequence ID" value="PSJ40961.1"/>
    <property type="molecule type" value="Genomic_DNA"/>
</dbReference>
<evidence type="ECO:0000256" key="1">
    <source>
        <dbReference type="SAM" id="MobiDB-lite"/>
    </source>
</evidence>
<dbReference type="Proteomes" id="UP000241167">
    <property type="component" value="Unassembled WGS sequence"/>
</dbReference>
<keyword evidence="2" id="KW-1133">Transmembrane helix</keyword>
<keyword evidence="2" id="KW-0472">Membrane</keyword>
<accession>A0A2P7QSM4</accession>
<feature type="compositionally biased region" description="Pro residues" evidence="1">
    <location>
        <begin position="393"/>
        <end position="404"/>
    </location>
</feature>
<proteinExistence type="predicted"/>
<dbReference type="OrthoDB" id="6286374at2"/>